<dbReference type="Gene3D" id="3.40.50.150">
    <property type="entry name" value="Vaccinia Virus protein VP39"/>
    <property type="match status" value="1"/>
</dbReference>
<proteinExistence type="predicted"/>
<keyword evidence="3" id="KW-0949">S-adenosyl-L-methionine</keyword>
<evidence type="ECO:0000256" key="3">
    <source>
        <dbReference type="ARBA" id="ARBA00022691"/>
    </source>
</evidence>
<reference evidence="4 5" key="1">
    <citation type="journal article" date="2019" name="Nat. Microbiol.">
        <title>Mediterranean grassland soil C-N compound turnover is dependent on rainfall and depth, and is mediated by genomically divergent microorganisms.</title>
        <authorList>
            <person name="Diamond S."/>
            <person name="Andeer P.F."/>
            <person name="Li Z."/>
            <person name="Crits-Christoph A."/>
            <person name="Burstein D."/>
            <person name="Anantharaman K."/>
            <person name="Lane K.R."/>
            <person name="Thomas B.C."/>
            <person name="Pan C."/>
            <person name="Northen T.R."/>
            <person name="Banfield J.F."/>
        </authorList>
    </citation>
    <scope>NUCLEOTIDE SEQUENCE [LARGE SCALE GENOMIC DNA]</scope>
    <source>
        <strain evidence="4">WS_3</strain>
    </source>
</reference>
<dbReference type="InterPro" id="IPR029063">
    <property type="entry name" value="SAM-dependent_MTases_sf"/>
</dbReference>
<evidence type="ECO:0000256" key="2">
    <source>
        <dbReference type="ARBA" id="ARBA00022679"/>
    </source>
</evidence>
<dbReference type="PANTHER" id="PTHR10509:SF14">
    <property type="entry name" value="CAFFEOYL-COA O-METHYLTRANSFERASE 3-RELATED"/>
    <property type="match status" value="1"/>
</dbReference>
<protein>
    <submittedName>
        <fullName evidence="4">O-methyltransferase</fullName>
    </submittedName>
</protein>
<dbReference type="SUPFAM" id="SSF53335">
    <property type="entry name" value="S-adenosyl-L-methionine-dependent methyltransferases"/>
    <property type="match status" value="1"/>
</dbReference>
<gene>
    <name evidence="4" type="ORF">E6K73_06460</name>
</gene>
<dbReference type="GO" id="GO:0032259">
    <property type="term" value="P:methylation"/>
    <property type="evidence" value="ECO:0007669"/>
    <property type="project" value="UniProtKB-KW"/>
</dbReference>
<dbReference type="EMBL" id="VBOT01000079">
    <property type="protein sequence ID" value="TMQ51160.1"/>
    <property type="molecule type" value="Genomic_DNA"/>
</dbReference>
<keyword evidence="1 4" id="KW-0489">Methyltransferase</keyword>
<dbReference type="PANTHER" id="PTHR10509">
    <property type="entry name" value="O-METHYLTRANSFERASE-RELATED"/>
    <property type="match status" value="1"/>
</dbReference>
<dbReference type="InterPro" id="IPR002935">
    <property type="entry name" value="SAM_O-MeTrfase"/>
</dbReference>
<dbReference type="PROSITE" id="PS51682">
    <property type="entry name" value="SAM_OMT_I"/>
    <property type="match status" value="1"/>
</dbReference>
<comment type="caution">
    <text evidence="4">The sequence shown here is derived from an EMBL/GenBank/DDBJ whole genome shotgun (WGS) entry which is preliminary data.</text>
</comment>
<dbReference type="CDD" id="cd02440">
    <property type="entry name" value="AdoMet_MTases"/>
    <property type="match status" value="1"/>
</dbReference>
<name>A0A538SIG3_UNCEI</name>
<accession>A0A538SIG3</accession>
<evidence type="ECO:0000313" key="4">
    <source>
        <dbReference type="EMBL" id="TMQ51160.1"/>
    </source>
</evidence>
<organism evidence="4 5">
    <name type="scientific">Eiseniibacteriota bacterium</name>
    <dbReference type="NCBI Taxonomy" id="2212470"/>
    <lineage>
        <taxon>Bacteria</taxon>
        <taxon>Candidatus Eiseniibacteriota</taxon>
    </lineage>
</organism>
<dbReference type="InterPro" id="IPR050362">
    <property type="entry name" value="Cation-dep_OMT"/>
</dbReference>
<dbReference type="GO" id="GO:0008757">
    <property type="term" value="F:S-adenosylmethionine-dependent methyltransferase activity"/>
    <property type="evidence" value="ECO:0007669"/>
    <property type="project" value="TreeGrafter"/>
</dbReference>
<evidence type="ECO:0000256" key="1">
    <source>
        <dbReference type="ARBA" id="ARBA00022603"/>
    </source>
</evidence>
<dbReference type="Pfam" id="PF01596">
    <property type="entry name" value="Methyltransf_3"/>
    <property type="match status" value="1"/>
</dbReference>
<dbReference type="Proteomes" id="UP000320184">
    <property type="component" value="Unassembled WGS sequence"/>
</dbReference>
<dbReference type="AlphaFoldDB" id="A0A538SIG3"/>
<dbReference type="GO" id="GO:0008171">
    <property type="term" value="F:O-methyltransferase activity"/>
    <property type="evidence" value="ECO:0007669"/>
    <property type="project" value="InterPro"/>
</dbReference>
<evidence type="ECO:0000313" key="5">
    <source>
        <dbReference type="Proteomes" id="UP000320184"/>
    </source>
</evidence>
<sequence>MSETSTLVTAEHFKYVAERTAREDPFLADLKQAARDAGIPPIWIAPEQASFMQILLRLARAREVIEVGTLAGYSAIAMARALPEGGRVRTIEIDTARAEFARKWAARSDVAGRVEVIQGAGREVLQKLPADSADAAFLDADKKSYPFYLEDCLRIVRRGGLIMVDNAFAFGQLFDPQPSDPDVPAVRSFNDLMSRVPELQSIIVPLGDGLWVGVKK</sequence>
<keyword evidence="2 4" id="KW-0808">Transferase</keyword>